<accession>A0A561QPM8</accession>
<dbReference type="EMBL" id="VIWP01000005">
    <property type="protein sequence ID" value="TWF52317.1"/>
    <property type="molecule type" value="Genomic_DNA"/>
</dbReference>
<evidence type="ECO:0000256" key="1">
    <source>
        <dbReference type="SAM" id="MobiDB-lite"/>
    </source>
</evidence>
<dbReference type="Proteomes" id="UP000320653">
    <property type="component" value="Unassembled WGS sequence"/>
</dbReference>
<feature type="compositionally biased region" description="Gly residues" evidence="1">
    <location>
        <begin position="35"/>
        <end position="49"/>
    </location>
</feature>
<reference evidence="3 4" key="1">
    <citation type="submission" date="2019-06" db="EMBL/GenBank/DDBJ databases">
        <title>Sorghum-associated microbial communities from plants grown in Nebraska, USA.</title>
        <authorList>
            <person name="Schachtman D."/>
        </authorList>
    </citation>
    <scope>NUCLEOTIDE SEQUENCE [LARGE SCALE GENOMIC DNA]</scope>
    <source>
        <strain evidence="3 4">1225</strain>
    </source>
</reference>
<feature type="region of interest" description="Disordered" evidence="1">
    <location>
        <begin position="34"/>
        <end position="88"/>
    </location>
</feature>
<keyword evidence="4" id="KW-1185">Reference proteome</keyword>
<evidence type="ECO:0000256" key="2">
    <source>
        <dbReference type="SAM" id="SignalP"/>
    </source>
</evidence>
<dbReference type="OrthoDB" id="8282977at2"/>
<feature type="compositionally biased region" description="Gly residues" evidence="1">
    <location>
        <begin position="70"/>
        <end position="81"/>
    </location>
</feature>
<keyword evidence="2" id="KW-0732">Signal</keyword>
<dbReference type="RefSeq" id="WP_145640008.1">
    <property type="nucleotide sequence ID" value="NZ_VIWP01000005.1"/>
</dbReference>
<dbReference type="AlphaFoldDB" id="A0A561QPM8"/>
<sequence length="157" mass="16079">MGSPRHKALFLLLMAALAFAVTMPLSQAFAKDGDGGGGGSGGGSNSGHGGGDDGDGGDDHGGHGHDDGKAGGANAMGGSGSSGMDYDRARDAVRDGQIMSLRAMLKSIDISRYGRVIDVRLSRSAARDLYQLKLRDNKGVIRTLFVDARNGTLLGSE</sequence>
<name>A0A561QPM8_9HYPH</name>
<feature type="chain" id="PRO_5022054923" description="PepSY domain-containing protein" evidence="2">
    <location>
        <begin position="31"/>
        <end position="157"/>
    </location>
</feature>
<evidence type="ECO:0000313" key="3">
    <source>
        <dbReference type="EMBL" id="TWF52317.1"/>
    </source>
</evidence>
<protein>
    <recommendedName>
        <fullName evidence="5">PepSY domain-containing protein</fullName>
    </recommendedName>
</protein>
<comment type="caution">
    <text evidence="3">The sequence shown here is derived from an EMBL/GenBank/DDBJ whole genome shotgun (WGS) entry which is preliminary data.</text>
</comment>
<feature type="signal peptide" evidence="2">
    <location>
        <begin position="1"/>
        <end position="30"/>
    </location>
</feature>
<evidence type="ECO:0000313" key="4">
    <source>
        <dbReference type="Proteomes" id="UP000320653"/>
    </source>
</evidence>
<gene>
    <name evidence="3" type="ORF">FHW37_105420</name>
</gene>
<feature type="compositionally biased region" description="Basic and acidic residues" evidence="1">
    <location>
        <begin position="57"/>
        <end position="69"/>
    </location>
</feature>
<organism evidence="3 4">
    <name type="scientific">Neorhizobium alkalisoli</name>
    <dbReference type="NCBI Taxonomy" id="528178"/>
    <lineage>
        <taxon>Bacteria</taxon>
        <taxon>Pseudomonadati</taxon>
        <taxon>Pseudomonadota</taxon>
        <taxon>Alphaproteobacteria</taxon>
        <taxon>Hyphomicrobiales</taxon>
        <taxon>Rhizobiaceae</taxon>
        <taxon>Rhizobium/Agrobacterium group</taxon>
        <taxon>Neorhizobium</taxon>
    </lineage>
</organism>
<proteinExistence type="predicted"/>
<evidence type="ECO:0008006" key="5">
    <source>
        <dbReference type="Google" id="ProtNLM"/>
    </source>
</evidence>